<dbReference type="Proteomes" id="UP000229095">
    <property type="component" value="Unassembled WGS sequence"/>
</dbReference>
<feature type="region of interest" description="Disordered" evidence="2">
    <location>
        <begin position="47"/>
        <end position="91"/>
    </location>
</feature>
<gene>
    <name evidence="3" type="ORF">CS006_03755</name>
</gene>
<dbReference type="AlphaFoldDB" id="A0A2M9HBP6"/>
<feature type="compositionally biased region" description="Polar residues" evidence="2">
    <location>
        <begin position="59"/>
        <end position="74"/>
    </location>
</feature>
<evidence type="ECO:0000256" key="2">
    <source>
        <dbReference type="SAM" id="MobiDB-lite"/>
    </source>
</evidence>
<dbReference type="EMBL" id="PEBI01000001">
    <property type="protein sequence ID" value="PJM74242.1"/>
    <property type="molecule type" value="Genomic_DNA"/>
</dbReference>
<evidence type="ECO:0008006" key="5">
    <source>
        <dbReference type="Google" id="ProtNLM"/>
    </source>
</evidence>
<evidence type="ECO:0000256" key="1">
    <source>
        <dbReference type="SAM" id="Coils"/>
    </source>
</evidence>
<accession>A0A2M9HBP6</accession>
<name>A0A2M9HBP6_9BIFI</name>
<evidence type="ECO:0000313" key="4">
    <source>
        <dbReference type="Proteomes" id="UP000229095"/>
    </source>
</evidence>
<keyword evidence="4" id="KW-1185">Reference proteome</keyword>
<feature type="coiled-coil region" evidence="1">
    <location>
        <begin position="120"/>
        <end position="154"/>
    </location>
</feature>
<sequence length="168" mass="18234">MSDMYTLSELSQKTGISQAALSKRILRGKLAAQKDDKGHWVVAAEEAEKLRHGRRGRAASSTVSPASGESYSRSASRETEDRTMEPSSTGAVSAVASVGAVNAATSENLHARTTVTTAEINDLRNRLARKRAEIERLEATLAGLRESASLLEQLLAAKTELMNRRRRI</sequence>
<organism evidence="3 4">
    <name type="scientific">Bifidobacterium primatium</name>
    <dbReference type="NCBI Taxonomy" id="2045438"/>
    <lineage>
        <taxon>Bacteria</taxon>
        <taxon>Bacillati</taxon>
        <taxon>Actinomycetota</taxon>
        <taxon>Actinomycetes</taxon>
        <taxon>Bifidobacteriales</taxon>
        <taxon>Bifidobacteriaceae</taxon>
        <taxon>Bifidobacterium</taxon>
    </lineage>
</organism>
<proteinExistence type="predicted"/>
<dbReference type="RefSeq" id="WP_100510384.1">
    <property type="nucleotide sequence ID" value="NZ_PEBI01000001.1"/>
</dbReference>
<comment type="caution">
    <text evidence="3">The sequence shown here is derived from an EMBL/GenBank/DDBJ whole genome shotgun (WGS) entry which is preliminary data.</text>
</comment>
<reference evidence="3 4" key="1">
    <citation type="submission" date="2017-10" db="EMBL/GenBank/DDBJ databases">
        <title>Draft genome sequences of strains TRE 1, TRE 9, TRE H and TRI 7, isolated from tamarins, belonging to four potential novel Bifidobacterium species.</title>
        <authorList>
            <person name="Mattarelli P."/>
            <person name="Modesto M."/>
            <person name="Puglisi E."/>
            <person name="Morelli L."/>
            <person name="Spezio C."/>
            <person name="Bonetti A."/>
            <person name="Sandri C."/>
        </authorList>
    </citation>
    <scope>NUCLEOTIDE SEQUENCE [LARGE SCALE GENOMIC DNA]</scope>
    <source>
        <strain evidence="4">TRE1</strain>
    </source>
</reference>
<protein>
    <recommendedName>
        <fullName evidence="5">Helix-turn-helix domain-containing protein</fullName>
    </recommendedName>
</protein>
<feature type="compositionally biased region" description="Basic and acidic residues" evidence="2">
    <location>
        <begin position="75"/>
        <end position="84"/>
    </location>
</feature>
<evidence type="ECO:0000313" key="3">
    <source>
        <dbReference type="EMBL" id="PJM74242.1"/>
    </source>
</evidence>
<keyword evidence="1" id="KW-0175">Coiled coil</keyword>
<dbReference type="OrthoDB" id="9854304at2"/>